<sequence>QGDHTWATMLGQSVRLQPVSIQSLSELERARLQEVALYHLDERDLDFKISIPREVRKHRKSLRRRFDSFSKEKKERGEFVEAENLPRSRV</sequence>
<dbReference type="InterPro" id="IPR037863">
    <property type="entry name" value="RHOGAP6/36"/>
</dbReference>
<organism evidence="3">
    <name type="scientific">Tetraodon nigroviridis</name>
    <name type="common">Spotted green pufferfish</name>
    <name type="synonym">Chelonodon nigroviridis</name>
    <dbReference type="NCBI Taxonomy" id="99883"/>
    <lineage>
        <taxon>Eukaryota</taxon>
        <taxon>Metazoa</taxon>
        <taxon>Chordata</taxon>
        <taxon>Craniata</taxon>
        <taxon>Vertebrata</taxon>
        <taxon>Euteleostomi</taxon>
        <taxon>Actinopterygii</taxon>
        <taxon>Neopterygii</taxon>
        <taxon>Teleostei</taxon>
        <taxon>Neoteleostei</taxon>
        <taxon>Acanthomorphata</taxon>
        <taxon>Eupercaria</taxon>
        <taxon>Tetraodontiformes</taxon>
        <taxon>Tetradontoidea</taxon>
        <taxon>Tetraodontidae</taxon>
        <taxon>Tetraodon</taxon>
    </lineage>
</organism>
<name>Q4STF3_TETNG</name>
<dbReference type="OrthoDB" id="10024839at2759"/>
<reference evidence="3" key="2">
    <citation type="submission" date="2004-02" db="EMBL/GenBank/DDBJ databases">
        <authorList>
            <consortium name="Genoscope"/>
            <consortium name="Whitehead Institute Centre for Genome Research"/>
        </authorList>
    </citation>
    <scope>NUCLEOTIDE SEQUENCE</scope>
</reference>
<accession>Q4STF3</accession>
<evidence type="ECO:0000256" key="1">
    <source>
        <dbReference type="ARBA" id="ARBA00022468"/>
    </source>
</evidence>
<dbReference type="KEGG" id="tng:GSTEN00012980G001"/>
<keyword evidence="1" id="KW-0343">GTPase activation</keyword>
<dbReference type="PANTHER" id="PTHR12635">
    <property type="entry name" value="RHO-GTPASE-ACTIVATING PROTEIN 6 FAMILY MEMBER"/>
    <property type="match status" value="1"/>
</dbReference>
<reference evidence="3" key="1">
    <citation type="journal article" date="2004" name="Nature">
        <title>Genome duplication in the teleost fish Tetraodon nigroviridis reveals the early vertebrate proto-karyotype.</title>
        <authorList>
            <person name="Jaillon O."/>
            <person name="Aury J.-M."/>
            <person name="Brunet F."/>
            <person name="Petit J.-L."/>
            <person name="Stange-Thomann N."/>
            <person name="Mauceli E."/>
            <person name="Bouneau L."/>
            <person name="Fischer C."/>
            <person name="Ozouf-Costaz C."/>
            <person name="Bernot A."/>
            <person name="Nicaud S."/>
            <person name="Jaffe D."/>
            <person name="Fisher S."/>
            <person name="Lutfalla G."/>
            <person name="Dossat C."/>
            <person name="Segurens B."/>
            <person name="Dasilva C."/>
            <person name="Salanoubat M."/>
            <person name="Levy M."/>
            <person name="Boudet N."/>
            <person name="Castellano S."/>
            <person name="Anthouard V."/>
            <person name="Jubin C."/>
            <person name="Castelli V."/>
            <person name="Katinka M."/>
            <person name="Vacherie B."/>
            <person name="Biemont C."/>
            <person name="Skalli Z."/>
            <person name="Cattolico L."/>
            <person name="Poulain J."/>
            <person name="De Berardinis V."/>
            <person name="Cruaud C."/>
            <person name="Duprat S."/>
            <person name="Brottier P."/>
            <person name="Coutanceau J.-P."/>
            <person name="Gouzy J."/>
            <person name="Parra G."/>
            <person name="Lardier G."/>
            <person name="Chapple C."/>
            <person name="McKernan K.J."/>
            <person name="McEwan P."/>
            <person name="Bosak S."/>
            <person name="Kellis M."/>
            <person name="Volff J.-N."/>
            <person name="Guigo R."/>
            <person name="Zody M.C."/>
            <person name="Mesirov J."/>
            <person name="Lindblad-Toh K."/>
            <person name="Birren B."/>
            <person name="Nusbaum C."/>
            <person name="Kahn D."/>
            <person name="Robinson-Rechavi M."/>
            <person name="Laudet V."/>
            <person name="Schachter V."/>
            <person name="Quetier F."/>
            <person name="Saurin W."/>
            <person name="Scarpelli C."/>
            <person name="Wincker P."/>
            <person name="Lander E.S."/>
            <person name="Weissenbach J."/>
            <person name="Roest Crollius H."/>
        </authorList>
    </citation>
    <scope>NUCLEOTIDE SEQUENCE [LARGE SCALE GENOMIC DNA]</scope>
</reference>
<feature type="region of interest" description="Disordered" evidence="2">
    <location>
        <begin position="71"/>
        <end position="90"/>
    </location>
</feature>
<feature type="non-terminal residue" evidence="3">
    <location>
        <position position="90"/>
    </location>
</feature>
<evidence type="ECO:0000256" key="2">
    <source>
        <dbReference type="SAM" id="MobiDB-lite"/>
    </source>
</evidence>
<evidence type="ECO:0000313" key="3">
    <source>
        <dbReference type="EMBL" id="CAF96079.1"/>
    </source>
</evidence>
<dbReference type="PANTHER" id="PTHR12635:SF13">
    <property type="entry name" value="RHO GTPASE-ACTIVATING PROTEIN 6"/>
    <property type="match status" value="1"/>
</dbReference>
<protein>
    <submittedName>
        <fullName evidence="3">(spotted green pufferfish) hypothetical protein</fullName>
    </submittedName>
</protein>
<dbReference type="AlphaFoldDB" id="Q4STF3"/>
<gene>
    <name evidence="3" type="ORF">GSTENG00012980001</name>
</gene>
<dbReference type="EMBL" id="CAAE01014239">
    <property type="protein sequence ID" value="CAF96079.1"/>
    <property type="molecule type" value="Genomic_DNA"/>
</dbReference>
<proteinExistence type="predicted"/>
<comment type="caution">
    <text evidence="3">The sequence shown here is derived from an EMBL/GenBank/DDBJ whole genome shotgun (WGS) entry which is preliminary data.</text>
</comment>
<dbReference type="GO" id="GO:0005096">
    <property type="term" value="F:GTPase activator activity"/>
    <property type="evidence" value="ECO:0007669"/>
    <property type="project" value="UniProtKB-KW"/>
</dbReference>